<gene>
    <name evidence="3" type="ORF">SPIL2461_LOCUS2306</name>
</gene>
<feature type="non-terminal residue" evidence="3">
    <location>
        <position position="1"/>
    </location>
</feature>
<dbReference type="SMART" id="SM00768">
    <property type="entry name" value="X8"/>
    <property type="match status" value="1"/>
</dbReference>
<dbReference type="AlphaFoldDB" id="A0A812JQK8"/>
<feature type="domain" description="X8" evidence="2">
    <location>
        <begin position="148"/>
        <end position="227"/>
    </location>
</feature>
<dbReference type="OrthoDB" id="411493at2759"/>
<dbReference type="Proteomes" id="UP000649617">
    <property type="component" value="Unassembled WGS sequence"/>
</dbReference>
<protein>
    <recommendedName>
        <fullName evidence="2">X8 domain-containing protein</fullName>
    </recommendedName>
</protein>
<keyword evidence="4" id="KW-1185">Reference proteome</keyword>
<reference evidence="3" key="1">
    <citation type="submission" date="2021-02" db="EMBL/GenBank/DDBJ databases">
        <authorList>
            <person name="Dougan E. K."/>
            <person name="Rhodes N."/>
            <person name="Thang M."/>
            <person name="Chan C."/>
        </authorList>
    </citation>
    <scope>NUCLEOTIDE SEQUENCE</scope>
</reference>
<evidence type="ECO:0000313" key="4">
    <source>
        <dbReference type="Proteomes" id="UP000649617"/>
    </source>
</evidence>
<name>A0A812JQK8_SYMPI</name>
<keyword evidence="1" id="KW-0732">Signal</keyword>
<feature type="non-terminal residue" evidence="3">
    <location>
        <position position="227"/>
    </location>
</feature>
<organism evidence="3 4">
    <name type="scientific">Symbiodinium pilosum</name>
    <name type="common">Dinoflagellate</name>
    <dbReference type="NCBI Taxonomy" id="2952"/>
    <lineage>
        <taxon>Eukaryota</taxon>
        <taxon>Sar</taxon>
        <taxon>Alveolata</taxon>
        <taxon>Dinophyceae</taxon>
        <taxon>Suessiales</taxon>
        <taxon>Symbiodiniaceae</taxon>
        <taxon>Symbiodinium</taxon>
    </lineage>
</organism>
<dbReference type="EMBL" id="CAJNIZ010002488">
    <property type="protein sequence ID" value="CAE7211129.1"/>
    <property type="molecule type" value="Genomic_DNA"/>
</dbReference>
<evidence type="ECO:0000256" key="1">
    <source>
        <dbReference type="ARBA" id="ARBA00022729"/>
    </source>
</evidence>
<accession>A0A812JQK8</accession>
<evidence type="ECO:0000313" key="3">
    <source>
        <dbReference type="EMBL" id="CAE7211129.1"/>
    </source>
</evidence>
<evidence type="ECO:0000259" key="2">
    <source>
        <dbReference type="SMART" id="SM00768"/>
    </source>
</evidence>
<dbReference type="InterPro" id="IPR012946">
    <property type="entry name" value="X8"/>
</dbReference>
<proteinExistence type="predicted"/>
<comment type="caution">
    <text evidence="3">The sequence shown here is derived from an EMBL/GenBank/DDBJ whole genome shotgun (WGS) entry which is preliminary data.</text>
</comment>
<sequence>VFMGEYGDPHMAKDPVRLQKDLERARALVEDKANPFVGFNFFEFQVAFWKPCQNTAGWDSWEAAAWGDPIHAPNPPKDCMERLFGIFSLGDIPVSMTGGIDYNNKNVYPVECVKPIFRGKPEAVAAAYGGSAPDTQVCEAGWQAKPTQYCVASRGDIDPLKAGLTWVCSELGSMGHDCTEGRPAACAGDLYTESDWAFSMFFELKKADGAAEDVCNFGGVGIVTAIP</sequence>